<name>A0ABW1MMK5_9ACTN</name>
<accession>A0ABW1MMK5</accession>
<organism evidence="3 4">
    <name type="scientific">Streptomyces ochraceiscleroticus</name>
    <dbReference type="NCBI Taxonomy" id="47761"/>
    <lineage>
        <taxon>Bacteria</taxon>
        <taxon>Bacillati</taxon>
        <taxon>Actinomycetota</taxon>
        <taxon>Actinomycetes</taxon>
        <taxon>Kitasatosporales</taxon>
        <taxon>Streptomycetaceae</taxon>
        <taxon>Streptomyces</taxon>
    </lineage>
</organism>
<evidence type="ECO:0000256" key="1">
    <source>
        <dbReference type="SAM" id="MobiDB-lite"/>
    </source>
</evidence>
<dbReference type="Pfam" id="PF21686">
    <property type="entry name" value="LigD_Prim-Pol"/>
    <property type="match status" value="1"/>
</dbReference>
<dbReference type="EMBL" id="JBHSPX010000006">
    <property type="protein sequence ID" value="MFC6065064.1"/>
    <property type="molecule type" value="Genomic_DNA"/>
</dbReference>
<dbReference type="PANTHER" id="PTHR42705:SF2">
    <property type="entry name" value="BIFUNCTIONAL NON-HOMOLOGOUS END JOINING PROTEIN LIGD"/>
    <property type="match status" value="1"/>
</dbReference>
<dbReference type="GO" id="GO:0016874">
    <property type="term" value="F:ligase activity"/>
    <property type="evidence" value="ECO:0007669"/>
    <property type="project" value="UniProtKB-KW"/>
</dbReference>
<evidence type="ECO:0000313" key="4">
    <source>
        <dbReference type="Proteomes" id="UP001596139"/>
    </source>
</evidence>
<dbReference type="Proteomes" id="UP001596139">
    <property type="component" value="Unassembled WGS sequence"/>
</dbReference>
<keyword evidence="4" id="KW-1185">Reference proteome</keyword>
<feature type="region of interest" description="Disordered" evidence="1">
    <location>
        <begin position="175"/>
        <end position="198"/>
    </location>
</feature>
<comment type="caution">
    <text evidence="3">The sequence shown here is derived from an EMBL/GenBank/DDBJ whole genome shotgun (WGS) entry which is preliminary data.</text>
</comment>
<dbReference type="InterPro" id="IPR014145">
    <property type="entry name" value="LigD_pol_dom"/>
</dbReference>
<gene>
    <name evidence="3" type="ORF">ACFP4F_21305</name>
</gene>
<feature type="non-terminal residue" evidence="3">
    <location>
        <position position="1"/>
    </location>
</feature>
<dbReference type="PANTHER" id="PTHR42705">
    <property type="entry name" value="BIFUNCTIONAL NON-HOMOLOGOUS END JOINING PROTEIN LIGD"/>
    <property type="match status" value="1"/>
</dbReference>
<dbReference type="InterPro" id="IPR052171">
    <property type="entry name" value="NHEJ_LigD"/>
</dbReference>
<sequence length="198" mass="22092">QASLTQHRWLSREDSPNDPDLLIVDLDPSEGADFEDVRWAAGRVCALWDELRLPARLMTTGSRGLHVIAPLDGKSDYDAVRDFAHRAAELLADRHPDRLTTEQRKADRPTKGGRGRIYLDVQRNAYAQTAVAPYSVRAKPGAPVAMPITREELDDPELHAQRWTLRTAPERLAAADPWSGDGWRGRSVSAAAKRLPEE</sequence>
<dbReference type="Gene3D" id="3.90.920.10">
    <property type="entry name" value="DNA primase, PRIM domain"/>
    <property type="match status" value="1"/>
</dbReference>
<evidence type="ECO:0000259" key="2">
    <source>
        <dbReference type="Pfam" id="PF21686"/>
    </source>
</evidence>
<protein>
    <submittedName>
        <fullName evidence="3">ATP-dependent DNA ligase</fullName>
    </submittedName>
</protein>
<evidence type="ECO:0000313" key="3">
    <source>
        <dbReference type="EMBL" id="MFC6065064.1"/>
    </source>
</evidence>
<keyword evidence="3" id="KW-0436">Ligase</keyword>
<proteinExistence type="predicted"/>
<reference evidence="4" key="1">
    <citation type="journal article" date="2019" name="Int. J. Syst. Evol. Microbiol.">
        <title>The Global Catalogue of Microorganisms (GCM) 10K type strain sequencing project: providing services to taxonomists for standard genome sequencing and annotation.</title>
        <authorList>
            <consortium name="The Broad Institute Genomics Platform"/>
            <consortium name="The Broad Institute Genome Sequencing Center for Infectious Disease"/>
            <person name="Wu L."/>
            <person name="Ma J."/>
        </authorList>
    </citation>
    <scope>NUCLEOTIDE SEQUENCE [LARGE SCALE GENOMIC DNA]</scope>
    <source>
        <strain evidence="4">CGMCC 1.15180</strain>
    </source>
</reference>
<feature type="domain" description="DNA ligase D polymerase" evidence="2">
    <location>
        <begin position="2"/>
        <end position="178"/>
    </location>
</feature>